<dbReference type="PROSITE" id="PS50097">
    <property type="entry name" value="BTB"/>
    <property type="match status" value="1"/>
</dbReference>
<evidence type="ECO:0000313" key="3">
    <source>
        <dbReference type="Proteomes" id="UP000050741"/>
    </source>
</evidence>
<reference evidence="4" key="3">
    <citation type="submission" date="2016-06" db="UniProtKB">
        <authorList>
            <consortium name="WormBaseParasite"/>
        </authorList>
    </citation>
    <scope>IDENTIFICATION</scope>
</reference>
<proteinExistence type="predicted"/>
<sequence>MDHAHQNIANSSLERMKLLLDTGDRADVHFLVGEGDEKELLPAHKAIVEKASDVFEAMFRFDEENAKSAAAETVPSEKIKPVEVPDMKVGAFKAMLGFIYADDLSGLNGDNALSVLQAANKYNVPGLIKACMDFPKEKLRNVFVALDQARFLGEEALRWADEKCRQNKKECSAENRRAMLGPTLFKIRFPLIPKEDFKTNIVPSGVLTSDELDSILLHYAHPYSVLPERYPLQFPTKQRSIAAKRTIKRAIEKVSEFAREWPKHRDSEAVNISGIPWKIGTYSKTDSDGQKYLVFYLRCDGENTDANWSGDVLVTFRIVSQKEEKPDYTVESRQFCSSKDNKGRFNWLMPFEKMIDPNIGWYDAENDSVTLVITIIAEEPKVPLLSKMWRIFW</sequence>
<name>A0A183BHU8_GLOPA</name>
<evidence type="ECO:0000259" key="1">
    <source>
        <dbReference type="PROSITE" id="PS50097"/>
    </source>
</evidence>
<dbReference type="Gene3D" id="3.30.710.10">
    <property type="entry name" value="Potassium Channel Kv1.1, Chain A"/>
    <property type="match status" value="1"/>
</dbReference>
<protein>
    <submittedName>
        <fullName evidence="4">BTB domain-containing protein</fullName>
    </submittedName>
</protein>
<dbReference type="CDD" id="cd00121">
    <property type="entry name" value="MATH"/>
    <property type="match status" value="1"/>
</dbReference>
<dbReference type="InterPro" id="IPR008974">
    <property type="entry name" value="TRAF-like"/>
</dbReference>
<dbReference type="PANTHER" id="PTHR45774">
    <property type="entry name" value="BTB/POZ DOMAIN-CONTAINING"/>
    <property type="match status" value="1"/>
</dbReference>
<dbReference type="WBParaSite" id="GPLIN_000017600">
    <property type="protein sequence ID" value="GPLIN_000017600"/>
    <property type="gene ID" value="GPLIN_000017600"/>
</dbReference>
<dbReference type="PROSITE" id="PS50144">
    <property type="entry name" value="MATH"/>
    <property type="match status" value="1"/>
</dbReference>
<accession>A0A183BHU8</accession>
<organism evidence="3 4">
    <name type="scientific">Globodera pallida</name>
    <name type="common">Potato cyst nematode worm</name>
    <name type="synonym">Heterodera pallida</name>
    <dbReference type="NCBI Taxonomy" id="36090"/>
    <lineage>
        <taxon>Eukaryota</taxon>
        <taxon>Metazoa</taxon>
        <taxon>Ecdysozoa</taxon>
        <taxon>Nematoda</taxon>
        <taxon>Chromadorea</taxon>
        <taxon>Rhabditida</taxon>
        <taxon>Tylenchina</taxon>
        <taxon>Tylenchomorpha</taxon>
        <taxon>Tylenchoidea</taxon>
        <taxon>Heteroderidae</taxon>
        <taxon>Heteroderinae</taxon>
        <taxon>Globodera</taxon>
    </lineage>
</organism>
<evidence type="ECO:0000259" key="2">
    <source>
        <dbReference type="PROSITE" id="PS50144"/>
    </source>
</evidence>
<dbReference type="SUPFAM" id="SSF54695">
    <property type="entry name" value="POZ domain"/>
    <property type="match status" value="1"/>
</dbReference>
<dbReference type="InterPro" id="IPR011333">
    <property type="entry name" value="SKP1/BTB/POZ_sf"/>
</dbReference>
<keyword evidence="3" id="KW-1185">Reference proteome</keyword>
<feature type="domain" description="BTB" evidence="1">
    <location>
        <begin position="26"/>
        <end position="105"/>
    </location>
</feature>
<dbReference type="Pfam" id="PF00651">
    <property type="entry name" value="BTB"/>
    <property type="match status" value="1"/>
</dbReference>
<dbReference type="Gene3D" id="2.60.210.10">
    <property type="entry name" value="Apoptosis, Tumor Necrosis Factor Receptor Associated Protein 2, Chain A"/>
    <property type="match status" value="1"/>
</dbReference>
<dbReference type="SMART" id="SM00061">
    <property type="entry name" value="MATH"/>
    <property type="match status" value="1"/>
</dbReference>
<dbReference type="AlphaFoldDB" id="A0A183BHU8"/>
<dbReference type="InterPro" id="IPR002083">
    <property type="entry name" value="MATH/TRAF_dom"/>
</dbReference>
<dbReference type="Pfam" id="PF00917">
    <property type="entry name" value="MATH"/>
    <property type="match status" value="1"/>
</dbReference>
<dbReference type="PANTHER" id="PTHR45774:SF3">
    <property type="entry name" value="BTB (POZ) DOMAIN-CONTAINING 2B-RELATED"/>
    <property type="match status" value="1"/>
</dbReference>
<dbReference type="InterPro" id="IPR000210">
    <property type="entry name" value="BTB/POZ_dom"/>
</dbReference>
<dbReference type="SMART" id="SM00225">
    <property type="entry name" value="BTB"/>
    <property type="match status" value="1"/>
</dbReference>
<reference evidence="3" key="2">
    <citation type="submission" date="2014-05" db="EMBL/GenBank/DDBJ databases">
        <title>The genome and life-stage specific transcriptomes of Globodera pallida elucidate key aspects of plant parasitism by a cyst nematode.</title>
        <authorList>
            <person name="Cotton J.A."/>
            <person name="Lilley C.J."/>
            <person name="Jones L.M."/>
            <person name="Kikuchi T."/>
            <person name="Reid A.J."/>
            <person name="Thorpe P."/>
            <person name="Tsai I.J."/>
            <person name="Beasley H."/>
            <person name="Blok V."/>
            <person name="Cock P.J.A."/>
            <person name="Van den Akker S.E."/>
            <person name="Holroyd N."/>
            <person name="Hunt M."/>
            <person name="Mantelin S."/>
            <person name="Naghra H."/>
            <person name="Pain A."/>
            <person name="Palomares-Rius J.E."/>
            <person name="Zarowiecki M."/>
            <person name="Berriman M."/>
            <person name="Jones J.T."/>
            <person name="Urwin P.E."/>
        </authorList>
    </citation>
    <scope>NUCLEOTIDE SEQUENCE [LARGE SCALE GENOMIC DNA]</scope>
    <source>
        <strain evidence="3">Lindley</strain>
    </source>
</reference>
<feature type="domain" description="MATH" evidence="2">
    <location>
        <begin position="244"/>
        <end position="375"/>
    </location>
</feature>
<dbReference type="Proteomes" id="UP000050741">
    <property type="component" value="Unassembled WGS sequence"/>
</dbReference>
<evidence type="ECO:0000313" key="4">
    <source>
        <dbReference type="WBParaSite" id="GPLIN_000017600"/>
    </source>
</evidence>
<dbReference type="SUPFAM" id="SSF49599">
    <property type="entry name" value="TRAF domain-like"/>
    <property type="match status" value="1"/>
</dbReference>
<reference evidence="3" key="1">
    <citation type="submission" date="2013-12" db="EMBL/GenBank/DDBJ databases">
        <authorList>
            <person name="Aslett M."/>
        </authorList>
    </citation>
    <scope>NUCLEOTIDE SEQUENCE [LARGE SCALE GENOMIC DNA]</scope>
    <source>
        <strain evidence="3">Lindley</strain>
    </source>
</reference>